<dbReference type="GO" id="GO:0006171">
    <property type="term" value="P:cAMP biosynthetic process"/>
    <property type="evidence" value="ECO:0007669"/>
    <property type="project" value="TreeGrafter"/>
</dbReference>
<proteinExistence type="predicted"/>
<dbReference type="PANTHER" id="PTHR43081">
    <property type="entry name" value="ADENYLATE CYCLASE, TERMINAL-DIFFERENTIATION SPECIFIC-RELATED"/>
    <property type="match status" value="1"/>
</dbReference>
<dbReference type="InterPro" id="IPR001054">
    <property type="entry name" value="A/G_cyclase"/>
</dbReference>
<name>A0A382WVQ4_9ZZZZ</name>
<dbReference type="InterPro" id="IPR050697">
    <property type="entry name" value="Adenylyl/Guanylyl_Cyclase_3/4"/>
</dbReference>
<feature type="non-terminal residue" evidence="2">
    <location>
        <position position="1"/>
    </location>
</feature>
<reference evidence="2" key="1">
    <citation type="submission" date="2018-05" db="EMBL/GenBank/DDBJ databases">
        <authorList>
            <person name="Lanie J.A."/>
            <person name="Ng W.-L."/>
            <person name="Kazmierczak K.M."/>
            <person name="Andrzejewski T.M."/>
            <person name="Davidsen T.M."/>
            <person name="Wayne K.J."/>
            <person name="Tettelin H."/>
            <person name="Glass J.I."/>
            <person name="Rusch D."/>
            <person name="Podicherti R."/>
            <person name="Tsui H.-C.T."/>
            <person name="Winkler M.E."/>
        </authorList>
    </citation>
    <scope>NUCLEOTIDE SEQUENCE</scope>
</reference>
<dbReference type="SUPFAM" id="SSF55073">
    <property type="entry name" value="Nucleotide cyclase"/>
    <property type="match status" value="1"/>
</dbReference>
<dbReference type="PROSITE" id="PS50125">
    <property type="entry name" value="GUANYLATE_CYCLASE_2"/>
    <property type="match status" value="1"/>
</dbReference>
<accession>A0A382WVQ4</accession>
<dbReference type="Pfam" id="PF00211">
    <property type="entry name" value="Guanylate_cyc"/>
    <property type="match status" value="1"/>
</dbReference>
<dbReference type="SMART" id="SM00044">
    <property type="entry name" value="CYCc"/>
    <property type="match status" value="1"/>
</dbReference>
<dbReference type="EMBL" id="UINC01162740">
    <property type="protein sequence ID" value="SVD62660.1"/>
    <property type="molecule type" value="Genomic_DNA"/>
</dbReference>
<dbReference type="CDD" id="cd07302">
    <property type="entry name" value="CHD"/>
    <property type="match status" value="1"/>
</dbReference>
<dbReference type="PANTHER" id="PTHR43081:SF19">
    <property type="entry name" value="PH-SENSITIVE ADENYLATE CYCLASE RV1264"/>
    <property type="match status" value="1"/>
</dbReference>
<dbReference type="AlphaFoldDB" id="A0A382WVQ4"/>
<evidence type="ECO:0000313" key="2">
    <source>
        <dbReference type="EMBL" id="SVD62660.1"/>
    </source>
</evidence>
<protein>
    <recommendedName>
        <fullName evidence="1">Guanylate cyclase domain-containing protein</fullName>
    </recommendedName>
</protein>
<gene>
    <name evidence="2" type="ORF">METZ01_LOCUS415514</name>
</gene>
<dbReference type="Gene3D" id="3.30.70.1230">
    <property type="entry name" value="Nucleotide cyclase"/>
    <property type="match status" value="1"/>
</dbReference>
<dbReference type="GO" id="GO:0035556">
    <property type="term" value="P:intracellular signal transduction"/>
    <property type="evidence" value="ECO:0007669"/>
    <property type="project" value="InterPro"/>
</dbReference>
<evidence type="ECO:0000259" key="1">
    <source>
        <dbReference type="PROSITE" id="PS50125"/>
    </source>
</evidence>
<feature type="non-terminal residue" evidence="2">
    <location>
        <position position="274"/>
    </location>
</feature>
<dbReference type="InterPro" id="IPR029787">
    <property type="entry name" value="Nucleotide_cyclase"/>
</dbReference>
<organism evidence="2">
    <name type="scientific">marine metagenome</name>
    <dbReference type="NCBI Taxonomy" id="408172"/>
    <lineage>
        <taxon>unclassified sequences</taxon>
        <taxon>metagenomes</taxon>
        <taxon>ecological metagenomes</taxon>
    </lineage>
</organism>
<sequence>STIMFTDIVGYSAMTNKDQEHALELLSTHDSIIEPIISQNGGKIIKKIGDSIFAEFLNPQDSIHTAQKIQSNLKKRNSVCSKQDHIQIRIGLHTGEVIRKDDDLFGHDVNLCSRIESVSPKGGIAASSQLIEFIKNQSNFYIREMGYIKMKNIVNPQQIYKVYINEDDYLSESDKQLQTYLSDNGIEILDMDTYTTRKIFSAAVLYVENIGRDEDESIAYGLTENLINDFAYINNFRTPGFNETLHYKNTELGRDDIGRKLQVNNILHGTLLRE</sequence>
<feature type="domain" description="Guanylate cyclase" evidence="1">
    <location>
        <begin position="2"/>
        <end position="116"/>
    </location>
</feature>